<proteinExistence type="predicted"/>
<protein>
    <submittedName>
        <fullName evidence="2">Peptidase family s41 domain containing protein</fullName>
    </submittedName>
</protein>
<dbReference type="PANTHER" id="PTHR37049:SF4">
    <property type="entry name" value="RHODANESE DOMAIN-CONTAINING PROTEIN"/>
    <property type="match status" value="1"/>
</dbReference>
<gene>
    <name evidence="2" type="ORF">CTheo_8526</name>
</gene>
<dbReference type="SUPFAM" id="SSF52096">
    <property type="entry name" value="ClpP/crotonase"/>
    <property type="match status" value="1"/>
</dbReference>
<evidence type="ECO:0000313" key="3">
    <source>
        <dbReference type="Proteomes" id="UP000383932"/>
    </source>
</evidence>
<dbReference type="AlphaFoldDB" id="A0A5N5Q8F5"/>
<organism evidence="2 3">
    <name type="scientific">Ceratobasidium theobromae</name>
    <dbReference type="NCBI Taxonomy" id="1582974"/>
    <lineage>
        <taxon>Eukaryota</taxon>
        <taxon>Fungi</taxon>
        <taxon>Dikarya</taxon>
        <taxon>Basidiomycota</taxon>
        <taxon>Agaricomycotina</taxon>
        <taxon>Agaricomycetes</taxon>
        <taxon>Cantharellales</taxon>
        <taxon>Ceratobasidiaceae</taxon>
        <taxon>Ceratobasidium</taxon>
    </lineage>
</organism>
<keyword evidence="3" id="KW-1185">Reference proteome</keyword>
<accession>A0A5N5Q8F5</accession>
<comment type="caution">
    <text evidence="2">The sequence shown here is derived from an EMBL/GenBank/DDBJ whole genome shotgun (WGS) entry which is preliminary data.</text>
</comment>
<dbReference type="PANTHER" id="PTHR37049">
    <property type="entry name" value="PEPTIDASE S41 FAMILY PROTEIN"/>
    <property type="match status" value="1"/>
</dbReference>
<reference evidence="2 3" key="1">
    <citation type="journal article" date="2019" name="Fungal Biol. Biotechnol.">
        <title>Draft genome sequence of fastidious pathogen Ceratobasidium theobromae, which causes vascular-streak dieback in Theobroma cacao.</title>
        <authorList>
            <person name="Ali S.S."/>
            <person name="Asman A."/>
            <person name="Shao J."/>
            <person name="Firmansyah A.P."/>
            <person name="Susilo A.W."/>
            <person name="Rosmana A."/>
            <person name="McMahon P."/>
            <person name="Junaid M."/>
            <person name="Guest D."/>
            <person name="Kheng T.Y."/>
            <person name="Meinhardt L.W."/>
            <person name="Bailey B.A."/>
        </authorList>
    </citation>
    <scope>NUCLEOTIDE SEQUENCE [LARGE SCALE GENOMIC DNA]</scope>
    <source>
        <strain evidence="2 3">CT2</strain>
    </source>
</reference>
<feature type="region of interest" description="Disordered" evidence="1">
    <location>
        <begin position="284"/>
        <end position="313"/>
    </location>
</feature>
<dbReference type="OrthoDB" id="27214at2759"/>
<dbReference type="InterPro" id="IPR052766">
    <property type="entry name" value="S41A_metabolite_peptidase"/>
</dbReference>
<evidence type="ECO:0000256" key="1">
    <source>
        <dbReference type="SAM" id="MobiDB-lite"/>
    </source>
</evidence>
<dbReference type="InterPro" id="IPR029045">
    <property type="entry name" value="ClpP/crotonase-like_dom_sf"/>
</dbReference>
<name>A0A5N5Q8F5_9AGAM</name>
<dbReference type="Gene3D" id="3.90.226.10">
    <property type="entry name" value="2-enoyl-CoA Hydratase, Chain A, domain 1"/>
    <property type="match status" value="1"/>
</dbReference>
<sequence length="671" mass="74327">MKIAKQAWSKPSEVEECISSFSFNATLRDNVVDVVSRIFDQFHTSTSFHLNMPAPYADSTVDILGELRRIRATVYKSDFEVHQDVSKTVKRLGDGHANYFNYCYDSLYVTYLPFPLAVLESSSMDGTQNIYIVPEAFEVVTKEFGDEAVKAWQSALGRNLSDFNGAQIVLINGEDPWVVVDSYATVSGNFQARSIRQNSFFASYRLSKYRMGDFAQSPWPTRGDTISLTIIRNGTTAQEIYRVPYLSRIGSATVAFSDAQSLWESNCRATRFTNADYPSADALLSPITETKRGPPDGERDGAQSNNKPQIVDGRPLATSALTLDGRQDDPSLPDRLFPTGEVSAMGSMYWFILEDEKTAVLWLPTFQGNFRLLRQNVLDGIKAVKARGATRLLIDLSNNEGGTICLAEWLHRVLAGPQDGLDHQAGFDGSIRAQNLPQKIVAKLLTSDPESDAAVASWYNPSHWNSTKGQEFPANFNWLDPPIDMQVNGVADKFSQKVGDQCLPFASTPPTTKPFEFENIAIMSNGRCASACSLFSILMHTKYNVKTVVVGGKPQVPQEYCGFVGGQALNYVTLDSEVKAFGLKDDPLAPPNFLTNSYQGELVSLVDAKERGLTIAGVNWRLAWSLSDPNTFEEFKSHTAQFSFPLLPSTVNNPRALWGDHPWTPRLMPGV</sequence>
<dbReference type="EMBL" id="SSOP01000608">
    <property type="protein sequence ID" value="KAB5588032.1"/>
    <property type="molecule type" value="Genomic_DNA"/>
</dbReference>
<dbReference type="Proteomes" id="UP000383932">
    <property type="component" value="Unassembled WGS sequence"/>
</dbReference>
<evidence type="ECO:0000313" key="2">
    <source>
        <dbReference type="EMBL" id="KAB5588032.1"/>
    </source>
</evidence>
<feature type="compositionally biased region" description="Basic and acidic residues" evidence="1">
    <location>
        <begin position="289"/>
        <end position="301"/>
    </location>
</feature>